<evidence type="ECO:0000313" key="2">
    <source>
        <dbReference type="Proteomes" id="UP001162060"/>
    </source>
</evidence>
<protein>
    <recommendedName>
        <fullName evidence="3">Transposase</fullName>
    </recommendedName>
</protein>
<evidence type="ECO:0000313" key="1">
    <source>
        <dbReference type="EMBL" id="CAK7935944.1"/>
    </source>
</evidence>
<dbReference type="Proteomes" id="UP001162060">
    <property type="component" value="Unassembled WGS sequence"/>
</dbReference>
<dbReference type="AlphaFoldDB" id="A0AAV1UM57"/>
<sequence>MYQLLATYKTTITASQEMKLFMRKKDSKRTWAEHYLYMVAISDVRAGDYSLILDNILHHASPEMMNVMRSKYDPTFRLLTTCIRDGAFYQSNEVGSRAIGSEVIAAQNVDRKRRDTHTCYMRQSESRARLLLVEG</sequence>
<reference evidence="1" key="1">
    <citation type="submission" date="2024-01" db="EMBL/GenBank/DDBJ databases">
        <authorList>
            <person name="Webb A."/>
        </authorList>
    </citation>
    <scope>NUCLEOTIDE SEQUENCE</scope>
    <source>
        <strain evidence="1">Pm1</strain>
    </source>
</reference>
<dbReference type="EMBL" id="CAKLBY020000223">
    <property type="protein sequence ID" value="CAK7935944.1"/>
    <property type="molecule type" value="Genomic_DNA"/>
</dbReference>
<organism evidence="1 2">
    <name type="scientific">Peronospora matthiolae</name>
    <dbReference type="NCBI Taxonomy" id="2874970"/>
    <lineage>
        <taxon>Eukaryota</taxon>
        <taxon>Sar</taxon>
        <taxon>Stramenopiles</taxon>
        <taxon>Oomycota</taxon>
        <taxon>Peronosporomycetes</taxon>
        <taxon>Peronosporales</taxon>
        <taxon>Peronosporaceae</taxon>
        <taxon>Peronospora</taxon>
    </lineage>
</organism>
<gene>
    <name evidence="1" type="ORF">PM001_LOCUS21094</name>
</gene>
<evidence type="ECO:0008006" key="3">
    <source>
        <dbReference type="Google" id="ProtNLM"/>
    </source>
</evidence>
<proteinExistence type="predicted"/>
<name>A0AAV1UM57_9STRA</name>
<comment type="caution">
    <text evidence="1">The sequence shown here is derived from an EMBL/GenBank/DDBJ whole genome shotgun (WGS) entry which is preliminary data.</text>
</comment>
<accession>A0AAV1UM57</accession>